<dbReference type="SUPFAM" id="SSF55874">
    <property type="entry name" value="ATPase domain of HSP90 chaperone/DNA topoisomerase II/histidine kinase"/>
    <property type="match status" value="1"/>
</dbReference>
<dbReference type="EC" id="2.7.13.3" evidence="2"/>
<dbReference type="PANTHER" id="PTHR24421">
    <property type="entry name" value="NITRATE/NITRITE SENSOR PROTEIN NARX-RELATED"/>
    <property type="match status" value="1"/>
</dbReference>
<feature type="transmembrane region" description="Helical" evidence="9">
    <location>
        <begin position="122"/>
        <end position="142"/>
    </location>
</feature>
<feature type="transmembrane region" description="Helical" evidence="9">
    <location>
        <begin position="148"/>
        <end position="167"/>
    </location>
</feature>
<protein>
    <recommendedName>
        <fullName evidence="2">histidine kinase</fullName>
        <ecNumber evidence="2">2.7.13.3</ecNumber>
    </recommendedName>
</protein>
<keyword evidence="7" id="KW-0067">ATP-binding</keyword>
<evidence type="ECO:0000256" key="8">
    <source>
        <dbReference type="ARBA" id="ARBA00023012"/>
    </source>
</evidence>
<evidence type="ECO:0000256" key="3">
    <source>
        <dbReference type="ARBA" id="ARBA00022553"/>
    </source>
</evidence>
<keyword evidence="9" id="KW-1133">Transmembrane helix</keyword>
<name>A0A0D8HC95_9ACTN</name>
<evidence type="ECO:0000313" key="11">
    <source>
        <dbReference type="EMBL" id="KJF15509.1"/>
    </source>
</evidence>
<reference evidence="11 12" key="1">
    <citation type="submission" date="2015-01" db="EMBL/GenBank/DDBJ databases">
        <title>Draft genome of the acidophilic iron oxidizer Acidithrix ferrooxidans strain Py-F3.</title>
        <authorList>
            <person name="Poehlein A."/>
            <person name="Eisen S."/>
            <person name="Schloemann M."/>
            <person name="Johnson B.D."/>
            <person name="Daniel R."/>
            <person name="Muehling M."/>
        </authorList>
    </citation>
    <scope>NUCLEOTIDE SEQUENCE [LARGE SCALE GENOMIC DNA]</scope>
    <source>
        <strain evidence="11 12">Py-F3</strain>
    </source>
</reference>
<evidence type="ECO:0000256" key="7">
    <source>
        <dbReference type="ARBA" id="ARBA00022840"/>
    </source>
</evidence>
<dbReference type="Proteomes" id="UP000032360">
    <property type="component" value="Unassembled WGS sequence"/>
</dbReference>
<feature type="transmembrane region" description="Helical" evidence="9">
    <location>
        <begin position="55"/>
        <end position="77"/>
    </location>
</feature>
<evidence type="ECO:0000256" key="4">
    <source>
        <dbReference type="ARBA" id="ARBA00022679"/>
    </source>
</evidence>
<dbReference type="Gene3D" id="1.20.5.1930">
    <property type="match status" value="1"/>
</dbReference>
<keyword evidence="9" id="KW-0472">Membrane</keyword>
<dbReference type="RefSeq" id="WP_052607236.1">
    <property type="nucleotide sequence ID" value="NZ_JXYS01000155.1"/>
</dbReference>
<feature type="transmembrane region" description="Helical" evidence="9">
    <location>
        <begin position="24"/>
        <end position="43"/>
    </location>
</feature>
<keyword evidence="4 11" id="KW-0808">Transferase</keyword>
<dbReference type="GO" id="GO:0016020">
    <property type="term" value="C:membrane"/>
    <property type="evidence" value="ECO:0007669"/>
    <property type="project" value="InterPro"/>
</dbReference>
<dbReference type="EMBL" id="JXYS01000155">
    <property type="protein sequence ID" value="KJF15509.1"/>
    <property type="molecule type" value="Genomic_DNA"/>
</dbReference>
<dbReference type="CDD" id="cd16917">
    <property type="entry name" value="HATPase_UhpB-NarQ-NarX-like"/>
    <property type="match status" value="1"/>
</dbReference>
<dbReference type="PANTHER" id="PTHR24421:SF10">
    <property type="entry name" value="NITRATE_NITRITE SENSOR PROTEIN NARQ"/>
    <property type="match status" value="1"/>
</dbReference>
<evidence type="ECO:0000259" key="10">
    <source>
        <dbReference type="Pfam" id="PF07730"/>
    </source>
</evidence>
<accession>A0A0D8HC95</accession>
<gene>
    <name evidence="11" type="primary">desK2</name>
    <name evidence="11" type="ORF">AXFE_36550</name>
</gene>
<evidence type="ECO:0000256" key="5">
    <source>
        <dbReference type="ARBA" id="ARBA00022741"/>
    </source>
</evidence>
<keyword evidence="5" id="KW-0547">Nucleotide-binding</keyword>
<feature type="transmembrane region" description="Helical" evidence="9">
    <location>
        <begin position="97"/>
        <end position="115"/>
    </location>
</feature>
<dbReference type="Pfam" id="PF07730">
    <property type="entry name" value="HisKA_3"/>
    <property type="match status" value="1"/>
</dbReference>
<feature type="domain" description="Signal transduction histidine kinase subgroup 3 dimerisation and phosphoacceptor" evidence="10">
    <location>
        <begin position="198"/>
        <end position="262"/>
    </location>
</feature>
<dbReference type="GO" id="GO:0000155">
    <property type="term" value="F:phosphorelay sensor kinase activity"/>
    <property type="evidence" value="ECO:0007669"/>
    <property type="project" value="InterPro"/>
</dbReference>
<evidence type="ECO:0000256" key="6">
    <source>
        <dbReference type="ARBA" id="ARBA00022777"/>
    </source>
</evidence>
<keyword evidence="3" id="KW-0597">Phosphoprotein</keyword>
<dbReference type="Gene3D" id="3.30.565.10">
    <property type="entry name" value="Histidine kinase-like ATPase, C-terminal domain"/>
    <property type="match status" value="1"/>
</dbReference>
<dbReference type="InterPro" id="IPR050482">
    <property type="entry name" value="Sensor_HK_TwoCompSys"/>
</dbReference>
<dbReference type="GO" id="GO:0046983">
    <property type="term" value="F:protein dimerization activity"/>
    <property type="evidence" value="ECO:0007669"/>
    <property type="project" value="InterPro"/>
</dbReference>
<evidence type="ECO:0000313" key="12">
    <source>
        <dbReference type="Proteomes" id="UP000032360"/>
    </source>
</evidence>
<sequence>MGISTDKILSRSPYLIGNGKRRSTIAFGALIAFLMIVNVAIMFHELGSVSSTKQTVVVIYSMAGLIGIALLSLSRRWPTFTVAIVLVFTVIERSSQYQTVYPIPLLIGIFAFSVLKPPKKIIVMAAVVTVAYFIDSVALGIGHYLVRGALAALSIVVPVSSFGLWIGTNQAYVKELRDRSAQLERERELLAAQAVNDERVRIARDLHDVVAHHVSLMIVQAGAIRESLPPASPLRDSLDQLADTGRGAMSEMRRMLNVLRNDRENSILPLSPAPGIHEIEALVSRANDAGYAINYRIKGQAIDLSETLGTTVFRVVQESLTNIVKYGIGVSGFVEIEYRGKELAITIENYGPFRHHLGGDGHGIAGMKERVNLFNGSLDAGYASDEIFRVEAQIPLSKKGEQVD</sequence>
<evidence type="ECO:0000256" key="1">
    <source>
        <dbReference type="ARBA" id="ARBA00000085"/>
    </source>
</evidence>
<keyword evidence="12" id="KW-1185">Reference proteome</keyword>
<keyword evidence="9" id="KW-0812">Transmembrane</keyword>
<keyword evidence="6 11" id="KW-0418">Kinase</keyword>
<dbReference type="InterPro" id="IPR011712">
    <property type="entry name" value="Sig_transdc_His_kin_sub3_dim/P"/>
</dbReference>
<keyword evidence="8" id="KW-0902">Two-component regulatory system</keyword>
<dbReference type="OrthoDB" id="227596at2"/>
<evidence type="ECO:0000256" key="9">
    <source>
        <dbReference type="SAM" id="Phobius"/>
    </source>
</evidence>
<comment type="catalytic activity">
    <reaction evidence="1">
        <text>ATP + protein L-histidine = ADP + protein N-phospho-L-histidine.</text>
        <dbReference type="EC" id="2.7.13.3"/>
    </reaction>
</comment>
<comment type="caution">
    <text evidence="11">The sequence shown here is derived from an EMBL/GenBank/DDBJ whole genome shotgun (WGS) entry which is preliminary data.</text>
</comment>
<proteinExistence type="predicted"/>
<dbReference type="AlphaFoldDB" id="A0A0D8HC95"/>
<dbReference type="InterPro" id="IPR036890">
    <property type="entry name" value="HATPase_C_sf"/>
</dbReference>
<organism evidence="11 12">
    <name type="scientific">Acidithrix ferrooxidans</name>
    <dbReference type="NCBI Taxonomy" id="1280514"/>
    <lineage>
        <taxon>Bacteria</taxon>
        <taxon>Bacillati</taxon>
        <taxon>Actinomycetota</taxon>
        <taxon>Acidimicrobiia</taxon>
        <taxon>Acidimicrobiales</taxon>
        <taxon>Acidimicrobiaceae</taxon>
        <taxon>Acidithrix</taxon>
    </lineage>
</organism>
<dbReference type="STRING" id="1280514.AXFE_36550"/>
<dbReference type="GO" id="GO:0005524">
    <property type="term" value="F:ATP binding"/>
    <property type="evidence" value="ECO:0007669"/>
    <property type="project" value="UniProtKB-KW"/>
</dbReference>
<evidence type="ECO:0000256" key="2">
    <source>
        <dbReference type="ARBA" id="ARBA00012438"/>
    </source>
</evidence>